<comment type="catalytic activity">
    <reaction evidence="1">
        <text>ATP + protein L-histidine = ADP + protein N-phospho-L-histidine.</text>
        <dbReference type="EC" id="2.7.13.3"/>
    </reaction>
</comment>
<evidence type="ECO:0000256" key="9">
    <source>
        <dbReference type="SAM" id="MobiDB-lite"/>
    </source>
</evidence>
<keyword evidence="6 12" id="KW-0418">Kinase</keyword>
<gene>
    <name evidence="12" type="ORF">FB463_001980</name>
</gene>
<keyword evidence="4" id="KW-0808">Transferase</keyword>
<dbReference type="EMBL" id="JACGWW010000002">
    <property type="protein sequence ID" value="MBA8813731.1"/>
    <property type="molecule type" value="Genomic_DNA"/>
</dbReference>
<reference evidence="12 13" key="1">
    <citation type="submission" date="2020-07" db="EMBL/GenBank/DDBJ databases">
        <title>Sequencing the genomes of 1000 actinobacteria strains.</title>
        <authorList>
            <person name="Klenk H.-P."/>
        </authorList>
    </citation>
    <scope>NUCLEOTIDE SEQUENCE [LARGE SCALE GENOMIC DNA]</scope>
    <source>
        <strain evidence="12 13">DSM 10309</strain>
    </source>
</reference>
<evidence type="ECO:0000259" key="11">
    <source>
        <dbReference type="Pfam" id="PF07730"/>
    </source>
</evidence>
<keyword evidence="10" id="KW-1133">Transmembrane helix</keyword>
<dbReference type="RefSeq" id="WP_146854955.1">
    <property type="nucleotide sequence ID" value="NZ_BAAAHR010000008.1"/>
</dbReference>
<comment type="caution">
    <text evidence="12">The sequence shown here is derived from an EMBL/GenBank/DDBJ whole genome shotgun (WGS) entry which is preliminary data.</text>
</comment>
<feature type="transmembrane region" description="Helical" evidence="10">
    <location>
        <begin position="79"/>
        <end position="99"/>
    </location>
</feature>
<feature type="transmembrane region" description="Helical" evidence="10">
    <location>
        <begin position="105"/>
        <end position="129"/>
    </location>
</feature>
<protein>
    <recommendedName>
        <fullName evidence="2">histidine kinase</fullName>
        <ecNumber evidence="2">2.7.13.3</ecNumber>
    </recommendedName>
</protein>
<dbReference type="Pfam" id="PF07730">
    <property type="entry name" value="HisKA_3"/>
    <property type="match status" value="1"/>
</dbReference>
<feature type="transmembrane region" description="Helical" evidence="10">
    <location>
        <begin position="49"/>
        <end position="67"/>
    </location>
</feature>
<dbReference type="OrthoDB" id="227596at2"/>
<evidence type="ECO:0000256" key="7">
    <source>
        <dbReference type="ARBA" id="ARBA00022840"/>
    </source>
</evidence>
<dbReference type="EC" id="2.7.13.3" evidence="2"/>
<evidence type="ECO:0000256" key="8">
    <source>
        <dbReference type="ARBA" id="ARBA00023012"/>
    </source>
</evidence>
<dbReference type="Proteomes" id="UP000522688">
    <property type="component" value="Unassembled WGS sequence"/>
</dbReference>
<evidence type="ECO:0000256" key="2">
    <source>
        <dbReference type="ARBA" id="ARBA00012438"/>
    </source>
</evidence>
<dbReference type="CDD" id="cd16917">
    <property type="entry name" value="HATPase_UhpB-NarQ-NarX-like"/>
    <property type="match status" value="1"/>
</dbReference>
<dbReference type="InterPro" id="IPR011712">
    <property type="entry name" value="Sig_transdc_His_kin_sub3_dim/P"/>
</dbReference>
<dbReference type="Gene3D" id="3.30.565.10">
    <property type="entry name" value="Histidine kinase-like ATPase, C-terminal domain"/>
    <property type="match status" value="1"/>
</dbReference>
<keyword evidence="10" id="KW-0812">Transmembrane</keyword>
<keyword evidence="8" id="KW-0902">Two-component regulatory system</keyword>
<dbReference type="InterPro" id="IPR050482">
    <property type="entry name" value="Sensor_HK_TwoCompSys"/>
</dbReference>
<evidence type="ECO:0000256" key="3">
    <source>
        <dbReference type="ARBA" id="ARBA00022553"/>
    </source>
</evidence>
<dbReference type="Gene3D" id="1.20.5.1930">
    <property type="match status" value="1"/>
</dbReference>
<dbReference type="PANTHER" id="PTHR24421:SF10">
    <property type="entry name" value="NITRATE_NITRITE SENSOR PROTEIN NARQ"/>
    <property type="match status" value="1"/>
</dbReference>
<sequence length="432" mass="45250">MTAPAATSPSSPPFPGTASAPAAPPLRTRPRATPVPRASRGRRVWAQSWRVALAALIGILSFAVVWPEIDTTGWSDARLGIGMMGDLAGGLAALVLVVFRRRAPLVVALVLAALAGVSTVATGAAVLALVSLATRRRPREIAAVGVVFLAAAWFSEAAVFPASAGSLPAWQLIIVVVLVYALLIAVGVAIGSRRDLIAALLERARLAEGEQALREERVRDHERSRIAREMHDVLGHRLSLVALHAGALEYRGRELSVDEVVSTAGVVRDNAQSALSELRDVLGVLRDPSATGASEVTEIAPPQPTLADLEGLLVEARAAGTVVTCGVDDATRAQLSDLPTSLGRHAYRIVQESLTNARRHAPGQPVTVALDGAAGESLRIVVRNPSLERRGSAPGHGLTGLAERVRLVGGTFRAGPDGHGSHVVEAVLPWTR</sequence>
<proteinExistence type="predicted"/>
<dbReference type="AlphaFoldDB" id="A0A7W3PJ91"/>
<dbReference type="InterPro" id="IPR036259">
    <property type="entry name" value="MFS_trans_sf"/>
</dbReference>
<feature type="domain" description="Signal transduction histidine kinase subgroup 3 dimerisation and phosphoacceptor" evidence="11">
    <location>
        <begin position="222"/>
        <end position="289"/>
    </location>
</feature>
<evidence type="ECO:0000256" key="5">
    <source>
        <dbReference type="ARBA" id="ARBA00022741"/>
    </source>
</evidence>
<evidence type="ECO:0000313" key="12">
    <source>
        <dbReference type="EMBL" id="MBA8813731.1"/>
    </source>
</evidence>
<dbReference type="GO" id="GO:0000155">
    <property type="term" value="F:phosphorelay sensor kinase activity"/>
    <property type="evidence" value="ECO:0007669"/>
    <property type="project" value="InterPro"/>
</dbReference>
<evidence type="ECO:0000313" key="13">
    <source>
        <dbReference type="Proteomes" id="UP000522688"/>
    </source>
</evidence>
<dbReference type="GO" id="GO:0046983">
    <property type="term" value="F:protein dimerization activity"/>
    <property type="evidence" value="ECO:0007669"/>
    <property type="project" value="InterPro"/>
</dbReference>
<dbReference type="SUPFAM" id="SSF55874">
    <property type="entry name" value="ATPase domain of HSP90 chaperone/DNA topoisomerase II/histidine kinase"/>
    <property type="match status" value="1"/>
</dbReference>
<keyword evidence="5" id="KW-0547">Nucleotide-binding</keyword>
<evidence type="ECO:0000256" key="1">
    <source>
        <dbReference type="ARBA" id="ARBA00000085"/>
    </source>
</evidence>
<dbReference type="SUPFAM" id="SSF103473">
    <property type="entry name" value="MFS general substrate transporter"/>
    <property type="match status" value="1"/>
</dbReference>
<feature type="transmembrane region" description="Helical" evidence="10">
    <location>
        <begin position="169"/>
        <end position="190"/>
    </location>
</feature>
<feature type="region of interest" description="Disordered" evidence="9">
    <location>
        <begin position="1"/>
        <end position="38"/>
    </location>
</feature>
<dbReference type="GO" id="GO:0005524">
    <property type="term" value="F:ATP binding"/>
    <property type="evidence" value="ECO:0007669"/>
    <property type="project" value="UniProtKB-KW"/>
</dbReference>
<accession>A0A7W3PJ91</accession>
<dbReference type="GO" id="GO:0016020">
    <property type="term" value="C:membrane"/>
    <property type="evidence" value="ECO:0007669"/>
    <property type="project" value="InterPro"/>
</dbReference>
<evidence type="ECO:0000256" key="4">
    <source>
        <dbReference type="ARBA" id="ARBA00022679"/>
    </source>
</evidence>
<keyword evidence="7" id="KW-0067">ATP-binding</keyword>
<organism evidence="12 13">
    <name type="scientific">Frigoribacterium faeni</name>
    <dbReference type="NCBI Taxonomy" id="145483"/>
    <lineage>
        <taxon>Bacteria</taxon>
        <taxon>Bacillati</taxon>
        <taxon>Actinomycetota</taxon>
        <taxon>Actinomycetes</taxon>
        <taxon>Micrococcales</taxon>
        <taxon>Microbacteriaceae</taxon>
        <taxon>Frigoribacterium</taxon>
    </lineage>
</organism>
<evidence type="ECO:0000256" key="6">
    <source>
        <dbReference type="ARBA" id="ARBA00022777"/>
    </source>
</evidence>
<evidence type="ECO:0000256" key="10">
    <source>
        <dbReference type="SAM" id="Phobius"/>
    </source>
</evidence>
<dbReference type="PANTHER" id="PTHR24421">
    <property type="entry name" value="NITRATE/NITRITE SENSOR PROTEIN NARX-RELATED"/>
    <property type="match status" value="1"/>
</dbReference>
<feature type="transmembrane region" description="Helical" evidence="10">
    <location>
        <begin position="141"/>
        <end position="163"/>
    </location>
</feature>
<keyword evidence="3" id="KW-0597">Phosphoprotein</keyword>
<keyword evidence="10" id="KW-0472">Membrane</keyword>
<name>A0A7W3PJ91_9MICO</name>
<dbReference type="InterPro" id="IPR036890">
    <property type="entry name" value="HATPase_C_sf"/>
</dbReference>